<dbReference type="Pfam" id="PF11138">
    <property type="entry name" value="DUF2911"/>
    <property type="match status" value="1"/>
</dbReference>
<organism evidence="2 3">
    <name type="scientific">Ekhidna lutea</name>
    <dbReference type="NCBI Taxonomy" id="447679"/>
    <lineage>
        <taxon>Bacteria</taxon>
        <taxon>Pseudomonadati</taxon>
        <taxon>Bacteroidota</taxon>
        <taxon>Cytophagia</taxon>
        <taxon>Cytophagales</taxon>
        <taxon>Reichenbachiellaceae</taxon>
        <taxon>Ekhidna</taxon>
    </lineage>
</organism>
<dbReference type="EMBL" id="FZPD01000004">
    <property type="protein sequence ID" value="SNT18243.1"/>
    <property type="molecule type" value="Genomic_DNA"/>
</dbReference>
<accession>A0A239KKW2</accession>
<proteinExistence type="predicted"/>
<feature type="region of interest" description="Disordered" evidence="1">
    <location>
        <begin position="22"/>
        <end position="56"/>
    </location>
</feature>
<feature type="compositionally biased region" description="Basic and acidic residues" evidence="1">
    <location>
        <begin position="22"/>
        <end position="42"/>
    </location>
</feature>
<dbReference type="Proteomes" id="UP000198393">
    <property type="component" value="Unassembled WGS sequence"/>
</dbReference>
<evidence type="ECO:0000313" key="3">
    <source>
        <dbReference type="Proteomes" id="UP000198393"/>
    </source>
</evidence>
<dbReference type="InterPro" id="IPR021314">
    <property type="entry name" value="DUF2911"/>
</dbReference>
<sequence>MKNLIITIFMLTLVACNTEKKEEKTEDHSEHQHEAKKADTKKKPLSPRTASMSNIGNNHVHIDYGSPSKRGRMIFGGLVGYGTVWATGAHKATTISFDKDVIINSVEIPAGKYGLFTIPGEEEWTIIISKDWDMHLADEYDETNDVVRVNAPVQKLEEVVESLTFEVSEISDKNGQITIKWDQTGVSFDIENQ</sequence>
<dbReference type="PROSITE" id="PS51257">
    <property type="entry name" value="PROKAR_LIPOPROTEIN"/>
    <property type="match status" value="1"/>
</dbReference>
<keyword evidence="3" id="KW-1185">Reference proteome</keyword>
<dbReference type="RefSeq" id="WP_089357389.1">
    <property type="nucleotide sequence ID" value="NZ_FZPD01000004.1"/>
</dbReference>
<dbReference type="OrthoDB" id="978542at2"/>
<name>A0A239KKW2_EKHLU</name>
<evidence type="ECO:0000313" key="2">
    <source>
        <dbReference type="EMBL" id="SNT18243.1"/>
    </source>
</evidence>
<reference evidence="2 3" key="1">
    <citation type="submission" date="2017-06" db="EMBL/GenBank/DDBJ databases">
        <authorList>
            <person name="Kim H.J."/>
            <person name="Triplett B.A."/>
        </authorList>
    </citation>
    <scope>NUCLEOTIDE SEQUENCE [LARGE SCALE GENOMIC DNA]</scope>
    <source>
        <strain evidence="2 3">DSM 19307</strain>
    </source>
</reference>
<gene>
    <name evidence="2" type="ORF">SAMN05421640_2705</name>
</gene>
<protein>
    <recommendedName>
        <fullName evidence="4">DUF2911 domain-containing protein</fullName>
    </recommendedName>
</protein>
<dbReference type="AlphaFoldDB" id="A0A239KKW2"/>
<evidence type="ECO:0000256" key="1">
    <source>
        <dbReference type="SAM" id="MobiDB-lite"/>
    </source>
</evidence>
<evidence type="ECO:0008006" key="4">
    <source>
        <dbReference type="Google" id="ProtNLM"/>
    </source>
</evidence>